<dbReference type="EMBL" id="JAUIRO010000006">
    <property type="protein sequence ID" value="KAK0710170.1"/>
    <property type="molecule type" value="Genomic_DNA"/>
</dbReference>
<dbReference type="PANTHER" id="PTHR33112">
    <property type="entry name" value="DOMAIN PROTEIN, PUTATIVE-RELATED"/>
    <property type="match status" value="1"/>
</dbReference>
<dbReference type="RefSeq" id="XP_060293474.1">
    <property type="nucleotide sequence ID" value="XM_060438325.1"/>
</dbReference>
<evidence type="ECO:0000259" key="1">
    <source>
        <dbReference type="Pfam" id="PF06985"/>
    </source>
</evidence>
<gene>
    <name evidence="2" type="ORF">B0T26DRAFT_651991</name>
</gene>
<dbReference type="Pfam" id="PF06985">
    <property type="entry name" value="HET"/>
    <property type="match status" value="1"/>
</dbReference>
<dbReference type="InterPro" id="IPR010730">
    <property type="entry name" value="HET"/>
</dbReference>
<protein>
    <submittedName>
        <fullName evidence="2">Heterokaryon incompatibility protein-domain-containing protein</fullName>
    </submittedName>
</protein>
<dbReference type="PANTHER" id="PTHR33112:SF16">
    <property type="entry name" value="HETEROKARYON INCOMPATIBILITY DOMAIN-CONTAINING PROTEIN"/>
    <property type="match status" value="1"/>
</dbReference>
<dbReference type="AlphaFoldDB" id="A0AA40A6K8"/>
<feature type="non-terminal residue" evidence="2">
    <location>
        <position position="323"/>
    </location>
</feature>
<dbReference type="GeneID" id="85321595"/>
<reference evidence="2" key="1">
    <citation type="submission" date="2023-06" db="EMBL/GenBank/DDBJ databases">
        <title>Genome-scale phylogeny and comparative genomics of the fungal order Sordariales.</title>
        <authorList>
            <consortium name="Lawrence Berkeley National Laboratory"/>
            <person name="Hensen N."/>
            <person name="Bonometti L."/>
            <person name="Westerberg I."/>
            <person name="Brannstrom I.O."/>
            <person name="Guillou S."/>
            <person name="Cros-Aarteil S."/>
            <person name="Calhoun S."/>
            <person name="Haridas S."/>
            <person name="Kuo A."/>
            <person name="Mondo S."/>
            <person name="Pangilinan J."/>
            <person name="Riley R."/>
            <person name="LaButti K."/>
            <person name="Andreopoulos B."/>
            <person name="Lipzen A."/>
            <person name="Chen C."/>
            <person name="Yanf M."/>
            <person name="Daum C."/>
            <person name="Ng V."/>
            <person name="Clum A."/>
            <person name="Steindorff A."/>
            <person name="Ohm R."/>
            <person name="Martin F."/>
            <person name="Silar P."/>
            <person name="Natvig D."/>
            <person name="Lalanne C."/>
            <person name="Gautier V."/>
            <person name="Ament-velasquez S.L."/>
            <person name="Kruys A."/>
            <person name="Hutchinson M.I."/>
            <person name="Powell A.J."/>
            <person name="Barry K."/>
            <person name="Miller A.N."/>
            <person name="Grigoriev I.V."/>
            <person name="Debuchy R."/>
            <person name="Gladieux P."/>
            <person name="Thoren M.H."/>
            <person name="Johannesson H."/>
        </authorList>
    </citation>
    <scope>NUCLEOTIDE SEQUENCE</scope>
    <source>
        <strain evidence="2">SMH2392-1A</strain>
    </source>
</reference>
<dbReference type="Proteomes" id="UP001172101">
    <property type="component" value="Unassembled WGS sequence"/>
</dbReference>
<keyword evidence="3" id="KW-1185">Reference proteome</keyword>
<proteinExistence type="predicted"/>
<accession>A0AA40A6K8</accession>
<feature type="domain" description="Heterokaryon incompatibility" evidence="1">
    <location>
        <begin position="30"/>
        <end position="177"/>
    </location>
</feature>
<organism evidence="2 3">
    <name type="scientific">Lasiosphaeria miniovina</name>
    <dbReference type="NCBI Taxonomy" id="1954250"/>
    <lineage>
        <taxon>Eukaryota</taxon>
        <taxon>Fungi</taxon>
        <taxon>Dikarya</taxon>
        <taxon>Ascomycota</taxon>
        <taxon>Pezizomycotina</taxon>
        <taxon>Sordariomycetes</taxon>
        <taxon>Sordariomycetidae</taxon>
        <taxon>Sordariales</taxon>
        <taxon>Lasiosphaeriaceae</taxon>
        <taxon>Lasiosphaeria</taxon>
    </lineage>
</organism>
<evidence type="ECO:0000313" key="2">
    <source>
        <dbReference type="EMBL" id="KAK0710170.1"/>
    </source>
</evidence>
<sequence length="323" mass="36684">MPSRLIEIHTDTTGHKLKLIATDSDQPKPYATSSYCWGGNQPLQSAKALVHLWMTDIPWQRLPKTLQDAITVCSPLGIFSLWVDCFCIIQDDETDKAIQIARMPDIYQSSALTIAAVCAASVLDGFLDERRATNVLEQAFELPVVCHNGEMGSITLIKAINYHKPEPLDLRGWTLQERLLSTRILEFGRKTISWTCKSGKQVLSDAWNDKLVDGNYQLDKLHKQFDKLSAVRRRDGREHFQTAMRYWNDLLEVYTKRKLSVPTDRIMAISGIAQRYGAACGGEYLAGLWKDALPNALLWGREGEMRSRPEQWQGPSWSWTSIN</sequence>
<comment type="caution">
    <text evidence="2">The sequence shown here is derived from an EMBL/GenBank/DDBJ whole genome shotgun (WGS) entry which is preliminary data.</text>
</comment>
<evidence type="ECO:0000313" key="3">
    <source>
        <dbReference type="Proteomes" id="UP001172101"/>
    </source>
</evidence>
<name>A0AA40A6K8_9PEZI</name>